<dbReference type="Gene3D" id="2.130.10.10">
    <property type="entry name" value="YVTN repeat-like/Quinoprotein amine dehydrogenase"/>
    <property type="match status" value="1"/>
</dbReference>
<dbReference type="OrthoDB" id="10250769at2759"/>
<keyword evidence="5" id="KW-0472">Membrane</keyword>
<feature type="compositionally biased region" description="Low complexity" evidence="4">
    <location>
        <begin position="513"/>
        <end position="528"/>
    </location>
</feature>
<dbReference type="RefSeq" id="XP_017991065.1">
    <property type="nucleotide sequence ID" value="XM_018134665.1"/>
</dbReference>
<protein>
    <submittedName>
        <fullName evidence="6">Wd40 repeat-like protein</fullName>
    </submittedName>
</protein>
<keyword evidence="5" id="KW-1133">Transmembrane helix</keyword>
<dbReference type="EMBL" id="LGAV01000006">
    <property type="protein sequence ID" value="KOS13433.1"/>
    <property type="molecule type" value="Genomic_DNA"/>
</dbReference>
<dbReference type="SUPFAM" id="SSF50978">
    <property type="entry name" value="WD40 repeat-like"/>
    <property type="match status" value="1"/>
</dbReference>
<dbReference type="AlphaFoldDB" id="A0A0M9VNJ8"/>
<keyword evidence="7" id="KW-1185">Reference proteome</keyword>
<dbReference type="PROSITE" id="PS00678">
    <property type="entry name" value="WD_REPEATS_1"/>
    <property type="match status" value="1"/>
</dbReference>
<dbReference type="SUPFAM" id="SSF81383">
    <property type="entry name" value="F-box domain"/>
    <property type="match status" value="1"/>
</dbReference>
<comment type="caution">
    <text evidence="6">The sequence shown here is derived from an EMBL/GenBank/DDBJ whole genome shotgun (WGS) entry which is preliminary data.</text>
</comment>
<accession>A0A0M9VNJ8</accession>
<evidence type="ECO:0000256" key="4">
    <source>
        <dbReference type="SAM" id="MobiDB-lite"/>
    </source>
</evidence>
<evidence type="ECO:0000313" key="7">
    <source>
        <dbReference type="Proteomes" id="UP000037751"/>
    </source>
</evidence>
<evidence type="ECO:0000256" key="3">
    <source>
        <dbReference type="PROSITE-ProRule" id="PRU00221"/>
    </source>
</evidence>
<dbReference type="Proteomes" id="UP000037751">
    <property type="component" value="Unassembled WGS sequence"/>
</dbReference>
<reference evidence="6 7" key="1">
    <citation type="submission" date="2015-07" db="EMBL/GenBank/DDBJ databases">
        <title>Draft Genome Sequence of Malassezia furfur CBS1878 and Malassezia pachydermatis CBS1879.</title>
        <authorList>
            <person name="Triana S."/>
            <person name="Ohm R."/>
            <person name="Gonzalez A."/>
            <person name="DeCock H."/>
            <person name="Restrepo S."/>
            <person name="Celis A."/>
        </authorList>
    </citation>
    <scope>NUCLEOTIDE SEQUENCE [LARGE SCALE GENOMIC DNA]</scope>
    <source>
        <strain evidence="6 7">CBS 1879</strain>
    </source>
</reference>
<feature type="region of interest" description="Disordered" evidence="4">
    <location>
        <begin position="468"/>
        <end position="528"/>
    </location>
</feature>
<feature type="repeat" description="WD" evidence="3">
    <location>
        <begin position="128"/>
        <end position="161"/>
    </location>
</feature>
<evidence type="ECO:0000256" key="1">
    <source>
        <dbReference type="ARBA" id="ARBA00022574"/>
    </source>
</evidence>
<organism evidence="6 7">
    <name type="scientific">Malassezia pachydermatis</name>
    <dbReference type="NCBI Taxonomy" id="77020"/>
    <lineage>
        <taxon>Eukaryota</taxon>
        <taxon>Fungi</taxon>
        <taxon>Dikarya</taxon>
        <taxon>Basidiomycota</taxon>
        <taxon>Ustilaginomycotina</taxon>
        <taxon>Malasseziomycetes</taxon>
        <taxon>Malasseziales</taxon>
        <taxon>Malasseziaceae</taxon>
        <taxon>Malassezia</taxon>
    </lineage>
</organism>
<evidence type="ECO:0000313" key="6">
    <source>
        <dbReference type="EMBL" id="KOS13433.1"/>
    </source>
</evidence>
<evidence type="ECO:0000256" key="5">
    <source>
        <dbReference type="SAM" id="Phobius"/>
    </source>
</evidence>
<dbReference type="GeneID" id="28726540"/>
<dbReference type="STRING" id="77020.A0A0M9VNJ8"/>
<keyword evidence="5" id="KW-0812">Transmembrane</keyword>
<proteinExistence type="predicted"/>
<sequence length="671" mass="73127">MAGVIAQPATLSVVERVPLEVWARIFAYLAPEEIRVARQTMRTMYMAGHALSLWRTQGQRQAREDPLAWMPDAPCTVYDTAPLSAEALEKSVVVAQRVHRAWQTRGATPRRVIRFRAHVNRITSVKLVVGHVHMVRRTHTMHADYWLVTGSVDGFVRVWDVTRILQERGSMDVTAALEAVQQADSSTEDLPKATNPSADIRKSTRAFLVAEIDTGGDVTHLDAQMDASTNSMMIAVGSYYSSAGCLLYALDLTAMPRMLDLRASLDPPEWSGTQCVSLLDHAVAIGTYTGRVYLLHWDTGERHVLEHAERGSVAALKLLGTHLLAVSRLGHVSVFKRTPDGCATLVAEYDITQRPLLSAAFGEVDAQRAGTMMHPARPASLTLMCVDPIGLTHLEWPTGTWTSPPECLGDIDMHGERLIGASVGASGTRAILASSLGGVPPMCAVRSYRRGGPPLCALRPTPDIALPPLAPTSTSIPWQRPTSPSLSPSPSSTALDAQAAAPPPRTGRVRVDSFSSDSTSTTSSTAPALSSRIDMLTESAIDEARGLVCLASVRGAIWIADYGGNNDFVLRLDLVQVPVRLRVDLRDTAQELLHKFIALGRERLLDIREALLRLAIDLVLRARLRAFVLLVSASATYLLLEIVQFLLLLGLNLGDLLLRLRLRLLQLLRAV</sequence>
<evidence type="ECO:0000256" key="2">
    <source>
        <dbReference type="ARBA" id="ARBA00022737"/>
    </source>
</evidence>
<keyword evidence="1 3" id="KW-0853">WD repeat</keyword>
<dbReference type="VEuPathDB" id="FungiDB:Malapachy_0132"/>
<dbReference type="InterPro" id="IPR036322">
    <property type="entry name" value="WD40_repeat_dom_sf"/>
</dbReference>
<dbReference type="PROSITE" id="PS50082">
    <property type="entry name" value="WD_REPEATS_2"/>
    <property type="match status" value="1"/>
</dbReference>
<name>A0A0M9VNJ8_9BASI</name>
<dbReference type="InterPro" id="IPR015943">
    <property type="entry name" value="WD40/YVTN_repeat-like_dom_sf"/>
</dbReference>
<dbReference type="InterPro" id="IPR001680">
    <property type="entry name" value="WD40_rpt"/>
</dbReference>
<feature type="compositionally biased region" description="Low complexity" evidence="4">
    <location>
        <begin position="481"/>
        <end position="493"/>
    </location>
</feature>
<gene>
    <name evidence="6" type="ORF">Malapachy_0132</name>
</gene>
<keyword evidence="2" id="KW-0677">Repeat</keyword>
<feature type="transmembrane region" description="Helical" evidence="5">
    <location>
        <begin position="626"/>
        <end position="653"/>
    </location>
</feature>
<dbReference type="InterPro" id="IPR019775">
    <property type="entry name" value="WD40_repeat_CS"/>
</dbReference>
<dbReference type="InterPro" id="IPR036047">
    <property type="entry name" value="F-box-like_dom_sf"/>
</dbReference>